<organism evidence="1 2">
    <name type="scientific">Allochromatium humboldtianum</name>
    <dbReference type="NCBI Taxonomy" id="504901"/>
    <lineage>
        <taxon>Bacteria</taxon>
        <taxon>Pseudomonadati</taxon>
        <taxon>Pseudomonadota</taxon>
        <taxon>Gammaproteobacteria</taxon>
        <taxon>Chromatiales</taxon>
        <taxon>Chromatiaceae</taxon>
        <taxon>Allochromatium</taxon>
    </lineage>
</organism>
<dbReference type="Proteomes" id="UP000592294">
    <property type="component" value="Unassembled WGS sequence"/>
</dbReference>
<gene>
    <name evidence="1" type="ORF">HW932_01830</name>
</gene>
<accession>A0A850R3S1</accession>
<reference evidence="1 2" key="1">
    <citation type="submission" date="2020-06" db="EMBL/GenBank/DDBJ databases">
        <title>Whole-genome sequence of Allochromatium humboldtianum DSM 21881, type strain.</title>
        <authorList>
            <person name="Kyndt J.A."/>
            <person name="Meyer T.E."/>
        </authorList>
    </citation>
    <scope>NUCLEOTIDE SEQUENCE [LARGE SCALE GENOMIC DNA]</scope>
    <source>
        <strain evidence="1 2">DSM 21881</strain>
    </source>
</reference>
<dbReference type="AlphaFoldDB" id="A0A850R3S1"/>
<evidence type="ECO:0000313" key="1">
    <source>
        <dbReference type="EMBL" id="NVZ07998.1"/>
    </source>
</evidence>
<protein>
    <submittedName>
        <fullName evidence="1">Uncharacterized protein</fullName>
    </submittedName>
</protein>
<evidence type="ECO:0000313" key="2">
    <source>
        <dbReference type="Proteomes" id="UP000592294"/>
    </source>
</evidence>
<keyword evidence="2" id="KW-1185">Reference proteome</keyword>
<dbReference type="RefSeq" id="WP_176974792.1">
    <property type="nucleotide sequence ID" value="NZ_JABZEO010000001.1"/>
</dbReference>
<dbReference type="EMBL" id="JABZEO010000001">
    <property type="protein sequence ID" value="NVZ07998.1"/>
    <property type="molecule type" value="Genomic_DNA"/>
</dbReference>
<name>A0A850R3S1_9GAMM</name>
<sequence length="69" mass="7801">MIPGPYAICHIDFPENSDAAIFKTLRFGYDSAEAAYRELEKVAAEEKLDVSECGVIREIDREEAEDFKS</sequence>
<comment type="caution">
    <text evidence="1">The sequence shown here is derived from an EMBL/GenBank/DDBJ whole genome shotgun (WGS) entry which is preliminary data.</text>
</comment>
<proteinExistence type="predicted"/>